<keyword evidence="16" id="KW-0808">Transferase</keyword>
<dbReference type="GO" id="GO:0016020">
    <property type="term" value="C:membrane"/>
    <property type="evidence" value="ECO:0007669"/>
    <property type="project" value="UniProtKB-SubCell"/>
</dbReference>
<sequence length="266" mass="29395">MCKTWLVISTMESSLCYLISKCLIILLCLCIHLFTRFLSSTQPLCHDSESSALLQFKQSLKIKESASKIASWKLGGDNNDCCLWKGIDCDENSGHVIDLDLSNSNLYGSINSNSSLFQLDHLQSLNLAFNDFSYSEIPARIGQLSRLTYLNLSSSVFSGKISPLICSMSSLQVPNLSNNSLDGSIPQRLFNFSYSLQVVNLKSNNLQGGIPQSWSEVNNLKLINLSQNKIQGQLPKSLAYCTALENLDVSDNQLNDVFPTYLAAQG</sequence>
<accession>A0AAD7PUA5</accession>
<feature type="transmembrane region" description="Helical" evidence="14">
    <location>
        <begin position="15"/>
        <end position="35"/>
    </location>
</feature>
<evidence type="ECO:0000256" key="12">
    <source>
        <dbReference type="ARBA" id="ARBA00023180"/>
    </source>
</evidence>
<evidence type="ECO:0000256" key="3">
    <source>
        <dbReference type="ARBA" id="ARBA00004479"/>
    </source>
</evidence>
<dbReference type="Pfam" id="PF13855">
    <property type="entry name" value="LRR_8"/>
    <property type="match status" value="1"/>
</dbReference>
<organism evidence="16 17">
    <name type="scientific">Quillaja saponaria</name>
    <name type="common">Soap bark tree</name>
    <dbReference type="NCBI Taxonomy" id="32244"/>
    <lineage>
        <taxon>Eukaryota</taxon>
        <taxon>Viridiplantae</taxon>
        <taxon>Streptophyta</taxon>
        <taxon>Embryophyta</taxon>
        <taxon>Tracheophyta</taxon>
        <taxon>Spermatophyta</taxon>
        <taxon>Magnoliopsida</taxon>
        <taxon>eudicotyledons</taxon>
        <taxon>Gunneridae</taxon>
        <taxon>Pentapetalae</taxon>
        <taxon>rosids</taxon>
        <taxon>fabids</taxon>
        <taxon>Fabales</taxon>
        <taxon>Quillajaceae</taxon>
        <taxon>Quillaja</taxon>
    </lineage>
</organism>
<keyword evidence="10 14" id="KW-0472">Membrane</keyword>
<evidence type="ECO:0000313" key="17">
    <source>
        <dbReference type="Proteomes" id="UP001163823"/>
    </source>
</evidence>
<dbReference type="Pfam" id="PF00560">
    <property type="entry name" value="LRR_1"/>
    <property type="match status" value="1"/>
</dbReference>
<evidence type="ECO:0000256" key="10">
    <source>
        <dbReference type="ARBA" id="ARBA00023136"/>
    </source>
</evidence>
<comment type="caution">
    <text evidence="16">The sequence shown here is derived from an EMBL/GenBank/DDBJ whole genome shotgun (WGS) entry which is preliminary data.</text>
</comment>
<evidence type="ECO:0000256" key="6">
    <source>
        <dbReference type="ARBA" id="ARBA00022692"/>
    </source>
</evidence>
<evidence type="ECO:0000256" key="9">
    <source>
        <dbReference type="ARBA" id="ARBA00022989"/>
    </source>
</evidence>
<dbReference type="KEGG" id="qsa:O6P43_012341"/>
<name>A0AAD7PUA5_QUISA</name>
<reference evidence="16" key="1">
    <citation type="journal article" date="2023" name="Science">
        <title>Elucidation of the pathway for biosynthesis of saponin adjuvants from the soapbark tree.</title>
        <authorList>
            <person name="Reed J."/>
            <person name="Orme A."/>
            <person name="El-Demerdash A."/>
            <person name="Owen C."/>
            <person name="Martin L.B.B."/>
            <person name="Misra R.C."/>
            <person name="Kikuchi S."/>
            <person name="Rejzek M."/>
            <person name="Martin A.C."/>
            <person name="Harkess A."/>
            <person name="Leebens-Mack J."/>
            <person name="Louveau T."/>
            <person name="Stephenson M.J."/>
            <person name="Osbourn A."/>
        </authorList>
    </citation>
    <scope>NUCLEOTIDE SEQUENCE</scope>
    <source>
        <strain evidence="16">S10</strain>
    </source>
</reference>
<evidence type="ECO:0000259" key="15">
    <source>
        <dbReference type="Pfam" id="PF08263"/>
    </source>
</evidence>
<dbReference type="Pfam" id="PF08263">
    <property type="entry name" value="LRRNT_2"/>
    <property type="match status" value="1"/>
</dbReference>
<keyword evidence="8" id="KW-0677">Repeat</keyword>
<dbReference type="Gene3D" id="3.80.10.10">
    <property type="entry name" value="Ribonuclease Inhibitor"/>
    <property type="match status" value="2"/>
</dbReference>
<comment type="similarity">
    <text evidence="13">Belongs to the polygalacturonase-inhibiting protein family.</text>
</comment>
<keyword evidence="6 14" id="KW-0812">Transmembrane</keyword>
<evidence type="ECO:0000256" key="13">
    <source>
        <dbReference type="ARBA" id="ARBA00038043"/>
    </source>
</evidence>
<protein>
    <submittedName>
        <fullName evidence="16">Leucine-rich receptor-like kinase family protein</fullName>
    </submittedName>
</protein>
<keyword evidence="16" id="KW-0418">Kinase</keyword>
<dbReference type="SUPFAM" id="SSF52058">
    <property type="entry name" value="L domain-like"/>
    <property type="match status" value="1"/>
</dbReference>
<feature type="domain" description="Leucine-rich repeat-containing N-terminal plant-type" evidence="15">
    <location>
        <begin position="46"/>
        <end position="90"/>
    </location>
</feature>
<dbReference type="AlphaFoldDB" id="A0AAD7PUA5"/>
<evidence type="ECO:0000256" key="14">
    <source>
        <dbReference type="SAM" id="Phobius"/>
    </source>
</evidence>
<keyword evidence="4" id="KW-0134">Cell wall</keyword>
<dbReference type="FunFam" id="3.80.10.10:FF:000400">
    <property type="entry name" value="Nuclear pore complex protein NUP107"/>
    <property type="match status" value="1"/>
</dbReference>
<dbReference type="InterPro" id="IPR001611">
    <property type="entry name" value="Leu-rich_rpt"/>
</dbReference>
<keyword evidence="4" id="KW-0964">Secreted</keyword>
<dbReference type="InterPro" id="IPR032675">
    <property type="entry name" value="LRR_dom_sf"/>
</dbReference>
<keyword evidence="7" id="KW-0732">Signal</keyword>
<comment type="subcellular location">
    <subcellularLocation>
        <location evidence="1">Membrane</location>
        <topology evidence="1">Peripheral membrane protein</topology>
    </subcellularLocation>
    <subcellularLocation>
        <location evidence="3">Membrane</location>
        <topology evidence="3">Single-pass type I membrane protein</topology>
    </subcellularLocation>
    <subcellularLocation>
        <location evidence="2">Secreted</location>
        <location evidence="2">Cell wall</location>
    </subcellularLocation>
</comment>
<keyword evidence="17" id="KW-1185">Reference proteome</keyword>
<dbReference type="GO" id="GO:0016301">
    <property type="term" value="F:kinase activity"/>
    <property type="evidence" value="ECO:0007669"/>
    <property type="project" value="UniProtKB-KW"/>
</dbReference>
<evidence type="ECO:0000256" key="2">
    <source>
        <dbReference type="ARBA" id="ARBA00004191"/>
    </source>
</evidence>
<dbReference type="PANTHER" id="PTHR48061">
    <property type="entry name" value="LEUCINE-RICH REPEAT RECEPTOR PROTEIN KINASE EMS1-LIKE-RELATED"/>
    <property type="match status" value="1"/>
</dbReference>
<keyword evidence="11 16" id="KW-0675">Receptor</keyword>
<evidence type="ECO:0000256" key="11">
    <source>
        <dbReference type="ARBA" id="ARBA00023170"/>
    </source>
</evidence>
<evidence type="ECO:0000256" key="5">
    <source>
        <dbReference type="ARBA" id="ARBA00022614"/>
    </source>
</evidence>
<evidence type="ECO:0000313" key="16">
    <source>
        <dbReference type="EMBL" id="KAJ7968203.1"/>
    </source>
</evidence>
<keyword evidence="5" id="KW-0433">Leucine-rich repeat</keyword>
<keyword evidence="9 14" id="KW-1133">Transmembrane helix</keyword>
<evidence type="ECO:0000256" key="1">
    <source>
        <dbReference type="ARBA" id="ARBA00004170"/>
    </source>
</evidence>
<evidence type="ECO:0000256" key="8">
    <source>
        <dbReference type="ARBA" id="ARBA00022737"/>
    </source>
</evidence>
<proteinExistence type="inferred from homology"/>
<dbReference type="Proteomes" id="UP001163823">
    <property type="component" value="Chromosome 5"/>
</dbReference>
<evidence type="ECO:0000256" key="7">
    <source>
        <dbReference type="ARBA" id="ARBA00022729"/>
    </source>
</evidence>
<dbReference type="InterPro" id="IPR013210">
    <property type="entry name" value="LRR_N_plant-typ"/>
</dbReference>
<keyword evidence="12" id="KW-0325">Glycoprotein</keyword>
<gene>
    <name evidence="16" type="ORF">O6P43_012341</name>
</gene>
<evidence type="ECO:0000256" key="4">
    <source>
        <dbReference type="ARBA" id="ARBA00022512"/>
    </source>
</evidence>
<dbReference type="PANTHER" id="PTHR48061:SF12">
    <property type="entry name" value="DISEASE RESISTANCE LIKE PROTEIN"/>
    <property type="match status" value="1"/>
</dbReference>
<dbReference type="InterPro" id="IPR046956">
    <property type="entry name" value="RLP23-like"/>
</dbReference>
<dbReference type="EMBL" id="JARAOO010000005">
    <property type="protein sequence ID" value="KAJ7968203.1"/>
    <property type="molecule type" value="Genomic_DNA"/>
</dbReference>